<reference evidence="2" key="1">
    <citation type="submission" date="2024-06" db="EMBL/GenBank/DDBJ databases">
        <title>Complete genome sequence of the cellulolytic actinobacterium, Cellulosimicrobium ES-005.</title>
        <authorList>
            <person name="Matthews C.T."/>
            <person name="Underwood K.D."/>
            <person name="Ghanchi K.M."/>
            <person name="Fields S.D."/>
            <person name="Gardner S.G."/>
        </authorList>
    </citation>
    <scope>NUCLEOTIDE SEQUENCE</scope>
    <source>
        <strain evidence="2">ES-005</strain>
    </source>
</reference>
<evidence type="ECO:0000256" key="1">
    <source>
        <dbReference type="SAM" id="MobiDB-lite"/>
    </source>
</evidence>
<proteinExistence type="predicted"/>
<protein>
    <submittedName>
        <fullName evidence="2">Uncharacterized protein</fullName>
    </submittedName>
</protein>
<dbReference type="AlphaFoldDB" id="A0AAU8FZJ6"/>
<accession>A0AAU8FZJ6</accession>
<dbReference type="EMBL" id="CP159290">
    <property type="protein sequence ID" value="XCH29351.1"/>
    <property type="molecule type" value="Genomic_DNA"/>
</dbReference>
<feature type="compositionally biased region" description="Basic and acidic residues" evidence="1">
    <location>
        <begin position="11"/>
        <end position="21"/>
    </location>
</feature>
<organism evidence="2">
    <name type="scientific">Cellulosimicrobium sp. ES-005</name>
    <dbReference type="NCBI Taxonomy" id="3163031"/>
    <lineage>
        <taxon>Bacteria</taxon>
        <taxon>Bacillati</taxon>
        <taxon>Actinomycetota</taxon>
        <taxon>Actinomycetes</taxon>
        <taxon>Micrococcales</taxon>
        <taxon>Promicromonosporaceae</taxon>
        <taxon>Cellulosimicrobium</taxon>
    </lineage>
</organism>
<name>A0AAU8FZJ6_9MICO</name>
<sequence length="137" mass="14912">MSDAIPSRPPLRPEEGWRPPSRDFFGGPPPVDMTDPANVPPVQSEHEFLYGDVPPEVVFTAGGAIAAPSQAHRYATFKPLLDRIGPGAASMVEREMDRARAFEVIARAAVEYIDDTTEKGLWDALVEAVAENRAAIQ</sequence>
<feature type="region of interest" description="Disordered" evidence="1">
    <location>
        <begin position="1"/>
        <end position="42"/>
    </location>
</feature>
<dbReference type="RefSeq" id="WP_353707649.1">
    <property type="nucleotide sequence ID" value="NZ_CP159290.1"/>
</dbReference>
<gene>
    <name evidence="2" type="ORF">ABRQ22_17460</name>
</gene>
<evidence type="ECO:0000313" key="2">
    <source>
        <dbReference type="EMBL" id="XCH29351.1"/>
    </source>
</evidence>